<accession>A0ABZ1YDA1</accession>
<dbReference type="EMBL" id="CP109207">
    <property type="protein sequence ID" value="WUU56661.1"/>
    <property type="molecule type" value="Genomic_DNA"/>
</dbReference>
<name>A0ABZ1YDA1_9ACTN</name>
<sequence>MTDRDERIETYYNWSAWDLAEKIVDLEDKAKWFGPLLDSLSKANFDLMQQVKRIKLDPSRLESALRMYIAELDYDVHKELDGFNEEGIDMYPQEVDFFLRCWETAEEES</sequence>
<evidence type="ECO:0000313" key="1">
    <source>
        <dbReference type="EMBL" id="WUU56661.1"/>
    </source>
</evidence>
<gene>
    <name evidence="1" type="ORF">OIE82_27350</name>
</gene>
<dbReference type="RefSeq" id="WP_395759522.1">
    <property type="nucleotide sequence ID" value="NZ_CP109207.1"/>
</dbReference>
<organism evidence="1">
    <name type="scientific">Streptomyces althioticus</name>
    <dbReference type="NCBI Taxonomy" id="83380"/>
    <lineage>
        <taxon>Bacteria</taxon>
        <taxon>Bacillati</taxon>
        <taxon>Actinomycetota</taxon>
        <taxon>Actinomycetes</taxon>
        <taxon>Kitasatosporales</taxon>
        <taxon>Streptomycetaceae</taxon>
        <taxon>Streptomyces</taxon>
        <taxon>Streptomyces althioticus group</taxon>
    </lineage>
</organism>
<reference evidence="1" key="1">
    <citation type="submission" date="2022-10" db="EMBL/GenBank/DDBJ databases">
        <title>The complete genomes of actinobacterial strains from the NBC collection.</title>
        <authorList>
            <person name="Joergensen T.S."/>
            <person name="Alvarez Arevalo M."/>
            <person name="Sterndorff E.B."/>
            <person name="Faurdal D."/>
            <person name="Vuksanovic O."/>
            <person name="Mourched A.-S."/>
            <person name="Charusanti P."/>
            <person name="Shaw S."/>
            <person name="Blin K."/>
            <person name="Weber T."/>
        </authorList>
    </citation>
    <scope>NUCLEOTIDE SEQUENCE [LARGE SCALE GENOMIC DNA]</scope>
    <source>
        <strain evidence="1">NBC 01686</strain>
    </source>
</reference>
<protein>
    <submittedName>
        <fullName evidence="1">Uncharacterized protein</fullName>
    </submittedName>
</protein>
<proteinExistence type="predicted"/>